<evidence type="ECO:0000256" key="1">
    <source>
        <dbReference type="SAM" id="MobiDB-lite"/>
    </source>
</evidence>
<organism evidence="2 3">
    <name type="scientific">Tetrapyrgos nigripes</name>
    <dbReference type="NCBI Taxonomy" id="182062"/>
    <lineage>
        <taxon>Eukaryota</taxon>
        <taxon>Fungi</taxon>
        <taxon>Dikarya</taxon>
        <taxon>Basidiomycota</taxon>
        <taxon>Agaricomycotina</taxon>
        <taxon>Agaricomycetes</taxon>
        <taxon>Agaricomycetidae</taxon>
        <taxon>Agaricales</taxon>
        <taxon>Marasmiineae</taxon>
        <taxon>Marasmiaceae</taxon>
        <taxon>Tetrapyrgos</taxon>
    </lineage>
</organism>
<proteinExistence type="predicted"/>
<keyword evidence="3" id="KW-1185">Reference proteome</keyword>
<evidence type="ECO:0000313" key="2">
    <source>
        <dbReference type="EMBL" id="KAF5361488.1"/>
    </source>
</evidence>
<dbReference type="AlphaFoldDB" id="A0A8H5GAS3"/>
<feature type="compositionally biased region" description="Low complexity" evidence="1">
    <location>
        <begin position="126"/>
        <end position="139"/>
    </location>
</feature>
<dbReference type="OrthoDB" id="3210574at2759"/>
<evidence type="ECO:0000313" key="3">
    <source>
        <dbReference type="Proteomes" id="UP000559256"/>
    </source>
</evidence>
<dbReference type="Proteomes" id="UP000559256">
    <property type="component" value="Unassembled WGS sequence"/>
</dbReference>
<name>A0A8H5GAS3_9AGAR</name>
<feature type="region of interest" description="Disordered" evidence="1">
    <location>
        <begin position="1"/>
        <end position="91"/>
    </location>
</feature>
<dbReference type="EMBL" id="JAACJM010000040">
    <property type="protein sequence ID" value="KAF5361488.1"/>
    <property type="molecule type" value="Genomic_DNA"/>
</dbReference>
<gene>
    <name evidence="2" type="ORF">D9758_006207</name>
</gene>
<protein>
    <submittedName>
        <fullName evidence="2">Uncharacterized protein</fullName>
    </submittedName>
</protein>
<sequence>MSSINPTTRPEHQVHGSSDPLPGARGAQSGAVDYSPETIERLPASHLNDQGAPAVHGEGQNAFNSDRPMNVQPTPAGGVAVDGRADLPEGKASMMDKVVGKTEKVLGKATKNAELHEKGELREAGGKAAAAGGAKAPHD</sequence>
<reference evidence="2 3" key="1">
    <citation type="journal article" date="2020" name="ISME J.">
        <title>Uncovering the hidden diversity of litter-decomposition mechanisms in mushroom-forming fungi.</title>
        <authorList>
            <person name="Floudas D."/>
            <person name="Bentzer J."/>
            <person name="Ahren D."/>
            <person name="Johansson T."/>
            <person name="Persson P."/>
            <person name="Tunlid A."/>
        </authorList>
    </citation>
    <scope>NUCLEOTIDE SEQUENCE [LARGE SCALE GENOMIC DNA]</scope>
    <source>
        <strain evidence="2 3">CBS 291.85</strain>
    </source>
</reference>
<comment type="caution">
    <text evidence="2">The sequence shown here is derived from an EMBL/GenBank/DDBJ whole genome shotgun (WGS) entry which is preliminary data.</text>
</comment>
<accession>A0A8H5GAS3</accession>
<feature type="region of interest" description="Disordered" evidence="1">
    <location>
        <begin position="109"/>
        <end position="139"/>
    </location>
</feature>
<feature type="compositionally biased region" description="Basic and acidic residues" evidence="1">
    <location>
        <begin position="109"/>
        <end position="125"/>
    </location>
</feature>